<evidence type="ECO:0000313" key="2">
    <source>
        <dbReference type="WBParaSite" id="jg17621"/>
    </source>
</evidence>
<keyword evidence="1" id="KW-1185">Reference proteome</keyword>
<name>A0A915D9R2_9BILA</name>
<protein>
    <submittedName>
        <fullName evidence="2">Uncharacterized protein</fullName>
    </submittedName>
</protein>
<evidence type="ECO:0000313" key="1">
    <source>
        <dbReference type="Proteomes" id="UP000887574"/>
    </source>
</evidence>
<dbReference type="AlphaFoldDB" id="A0A915D9R2"/>
<sequence length="71" mass="7893">MIESCSKKRMLTLIAVLLICSLVILLLEEYVEDNEFEASRLFKAATFPSPGQPKAANPEILLPAVPHQIKL</sequence>
<organism evidence="1 2">
    <name type="scientific">Ditylenchus dipsaci</name>
    <dbReference type="NCBI Taxonomy" id="166011"/>
    <lineage>
        <taxon>Eukaryota</taxon>
        <taxon>Metazoa</taxon>
        <taxon>Ecdysozoa</taxon>
        <taxon>Nematoda</taxon>
        <taxon>Chromadorea</taxon>
        <taxon>Rhabditida</taxon>
        <taxon>Tylenchina</taxon>
        <taxon>Tylenchomorpha</taxon>
        <taxon>Sphaerularioidea</taxon>
        <taxon>Anguinidae</taxon>
        <taxon>Anguininae</taxon>
        <taxon>Ditylenchus</taxon>
    </lineage>
</organism>
<proteinExistence type="predicted"/>
<accession>A0A915D9R2</accession>
<reference evidence="2" key="1">
    <citation type="submission" date="2022-11" db="UniProtKB">
        <authorList>
            <consortium name="WormBaseParasite"/>
        </authorList>
    </citation>
    <scope>IDENTIFICATION</scope>
</reference>
<dbReference type="WBParaSite" id="jg17621">
    <property type="protein sequence ID" value="jg17621"/>
    <property type="gene ID" value="jg17621"/>
</dbReference>
<dbReference type="Proteomes" id="UP000887574">
    <property type="component" value="Unplaced"/>
</dbReference>